<name>A0A918Y8G7_9ACTN</name>
<keyword evidence="3" id="KW-1185">Reference proteome</keyword>
<gene>
    <name evidence="2" type="ORF">GCM10010508_56040</name>
</gene>
<sequence length="146" mass="16245">MPIHSPPKDEAPQPSSAGLPVSFDRKFRPWRYSISHSELKLRSVEPASELPEFIEVTFYGVIGMKLKTVYRPLTISHADPVQAEKILRFSDAKPSHSRHVHCLALRSDSGDGFVACLSYTIWSHKGDPDHAPSGTPREGSVLILRS</sequence>
<evidence type="ECO:0000256" key="1">
    <source>
        <dbReference type="SAM" id="MobiDB-lite"/>
    </source>
</evidence>
<evidence type="ECO:0000313" key="2">
    <source>
        <dbReference type="EMBL" id="GHD94593.1"/>
    </source>
</evidence>
<accession>A0A918Y8G7</accession>
<evidence type="ECO:0000313" key="3">
    <source>
        <dbReference type="Proteomes" id="UP000608955"/>
    </source>
</evidence>
<feature type="compositionally biased region" description="Basic and acidic residues" evidence="1">
    <location>
        <begin position="1"/>
        <end position="11"/>
    </location>
</feature>
<dbReference type="EMBL" id="BMVF01000018">
    <property type="protein sequence ID" value="GHD94593.1"/>
    <property type="molecule type" value="Genomic_DNA"/>
</dbReference>
<comment type="caution">
    <text evidence="2">The sequence shown here is derived from an EMBL/GenBank/DDBJ whole genome shotgun (WGS) entry which is preliminary data.</text>
</comment>
<feature type="region of interest" description="Disordered" evidence="1">
    <location>
        <begin position="1"/>
        <end position="20"/>
    </location>
</feature>
<protein>
    <submittedName>
        <fullName evidence="2">Uncharacterized protein</fullName>
    </submittedName>
</protein>
<organism evidence="2 3">
    <name type="scientific">Streptomyces naganishii JCM 4654</name>
    <dbReference type="NCBI Taxonomy" id="1306179"/>
    <lineage>
        <taxon>Bacteria</taxon>
        <taxon>Bacillati</taxon>
        <taxon>Actinomycetota</taxon>
        <taxon>Actinomycetes</taxon>
        <taxon>Kitasatosporales</taxon>
        <taxon>Streptomycetaceae</taxon>
        <taxon>Streptomyces</taxon>
    </lineage>
</organism>
<dbReference type="Proteomes" id="UP000608955">
    <property type="component" value="Unassembled WGS sequence"/>
</dbReference>
<reference evidence="2" key="1">
    <citation type="journal article" date="2014" name="Int. J. Syst. Evol. Microbiol.">
        <title>Complete genome sequence of Corynebacterium casei LMG S-19264T (=DSM 44701T), isolated from a smear-ripened cheese.</title>
        <authorList>
            <consortium name="US DOE Joint Genome Institute (JGI-PGF)"/>
            <person name="Walter F."/>
            <person name="Albersmeier A."/>
            <person name="Kalinowski J."/>
            <person name="Ruckert C."/>
        </authorList>
    </citation>
    <scope>NUCLEOTIDE SEQUENCE</scope>
    <source>
        <strain evidence="2">JCM 4654</strain>
    </source>
</reference>
<dbReference type="AlphaFoldDB" id="A0A918Y8G7"/>
<reference evidence="2" key="2">
    <citation type="submission" date="2020-09" db="EMBL/GenBank/DDBJ databases">
        <authorList>
            <person name="Sun Q."/>
            <person name="Ohkuma M."/>
        </authorList>
    </citation>
    <scope>NUCLEOTIDE SEQUENCE</scope>
    <source>
        <strain evidence="2">JCM 4654</strain>
    </source>
</reference>
<proteinExistence type="predicted"/>